<dbReference type="EMBL" id="CP015093">
    <property type="protein sequence ID" value="APZ53491.1"/>
    <property type="molecule type" value="Genomic_DNA"/>
</dbReference>
<dbReference type="OrthoDB" id="7859107at2"/>
<reference evidence="1 2" key="1">
    <citation type="submission" date="2016-04" db="EMBL/GenBank/DDBJ databases">
        <title>Deep-sea bacteria in the southern Pacific.</title>
        <authorList>
            <person name="Tang K."/>
        </authorList>
    </citation>
    <scope>NUCLEOTIDE SEQUENCE [LARGE SCALE GENOMIC DNA]</scope>
    <source>
        <strain evidence="1 2">JLT2014</strain>
    </source>
</reference>
<name>A0A1P8UVR3_9RHOB</name>
<accession>A0A1P8UVR3</accession>
<dbReference type="RefSeq" id="WP_076701827.1">
    <property type="nucleotide sequence ID" value="NZ_CP015093.1"/>
</dbReference>
<evidence type="ECO:0000313" key="2">
    <source>
        <dbReference type="Proteomes" id="UP000187059"/>
    </source>
</evidence>
<dbReference type="KEGG" id="paby:Ga0080574_TMP3157"/>
<proteinExistence type="predicted"/>
<keyword evidence="2" id="KW-1185">Reference proteome</keyword>
<dbReference type="AlphaFoldDB" id="A0A1P8UVR3"/>
<protein>
    <submittedName>
        <fullName evidence="1">Uncharacterized protein</fullName>
    </submittedName>
</protein>
<evidence type="ECO:0000313" key="1">
    <source>
        <dbReference type="EMBL" id="APZ53491.1"/>
    </source>
</evidence>
<sequence length="66" mass="7571">MIFAVGFVAFFIGLMIYNARHRGRRQCRWRAYRQGEGSTRWTCVHCGARVEGEAGKPPTVCLRDHS</sequence>
<dbReference type="STRING" id="1250539.Ga0080574_TMP3157"/>
<gene>
    <name evidence="1" type="ORF">Ga0080574_TMP3157</name>
</gene>
<organism evidence="1 2">
    <name type="scientific">Salipiger abyssi</name>
    <dbReference type="NCBI Taxonomy" id="1250539"/>
    <lineage>
        <taxon>Bacteria</taxon>
        <taxon>Pseudomonadati</taxon>
        <taxon>Pseudomonadota</taxon>
        <taxon>Alphaproteobacteria</taxon>
        <taxon>Rhodobacterales</taxon>
        <taxon>Roseobacteraceae</taxon>
        <taxon>Salipiger</taxon>
    </lineage>
</organism>
<dbReference type="Proteomes" id="UP000187059">
    <property type="component" value="Chromosome"/>
</dbReference>